<dbReference type="AlphaFoldDB" id="E0UEM5"/>
<dbReference type="RefSeq" id="WP_013324634.1">
    <property type="nucleotide sequence ID" value="NC_014501.1"/>
</dbReference>
<organism evidence="1 2">
    <name type="scientific">Gloeothece verrucosa (strain PCC 7822)</name>
    <name type="common">Cyanothece sp. (strain PCC 7822)</name>
    <dbReference type="NCBI Taxonomy" id="497965"/>
    <lineage>
        <taxon>Bacteria</taxon>
        <taxon>Bacillati</taxon>
        <taxon>Cyanobacteriota</taxon>
        <taxon>Cyanophyceae</taxon>
        <taxon>Oscillatoriophycideae</taxon>
        <taxon>Chroococcales</taxon>
        <taxon>Aphanothecaceae</taxon>
        <taxon>Gloeothece</taxon>
        <taxon>Gloeothece verrucosa</taxon>
    </lineage>
</organism>
<protein>
    <submittedName>
        <fullName evidence="1">Uncharacterized protein</fullName>
    </submittedName>
</protein>
<dbReference type="Proteomes" id="UP000008206">
    <property type="component" value="Chromosome"/>
</dbReference>
<accession>E0UEM5</accession>
<dbReference type="STRING" id="497965.Cyan7822_4688"/>
<evidence type="ECO:0000313" key="2">
    <source>
        <dbReference type="Proteomes" id="UP000008206"/>
    </source>
</evidence>
<evidence type="ECO:0000313" key="1">
    <source>
        <dbReference type="EMBL" id="ADN16593.1"/>
    </source>
</evidence>
<gene>
    <name evidence="1" type="ordered locus">Cyan7822_4688</name>
</gene>
<dbReference type="KEGG" id="cyj:Cyan7822_4688"/>
<keyword evidence="2" id="KW-1185">Reference proteome</keyword>
<dbReference type="EMBL" id="CP002198">
    <property type="protein sequence ID" value="ADN16593.1"/>
    <property type="molecule type" value="Genomic_DNA"/>
</dbReference>
<proteinExistence type="predicted"/>
<reference evidence="2" key="1">
    <citation type="journal article" date="2011" name="MBio">
        <title>Novel metabolic attributes of the genus Cyanothece, comprising a group of unicellular nitrogen-fixing Cyanobacteria.</title>
        <authorList>
            <person name="Bandyopadhyay A."/>
            <person name="Elvitigala T."/>
            <person name="Welsh E."/>
            <person name="Stockel J."/>
            <person name="Liberton M."/>
            <person name="Min H."/>
            <person name="Sherman L.A."/>
            <person name="Pakrasi H.B."/>
        </authorList>
    </citation>
    <scope>NUCLEOTIDE SEQUENCE [LARGE SCALE GENOMIC DNA]</scope>
    <source>
        <strain evidence="2">PCC 7822</strain>
    </source>
</reference>
<sequence>MRNRWKSQLSQVCKEYYLLVNANNCYWEGNNWTTDRYKAKRYLTLTTARSAQSRLKRQGPNF</sequence>
<dbReference type="HOGENOM" id="CLU_200330_0_0_3"/>
<name>E0UEM5_GLOV7</name>